<dbReference type="EMBL" id="JAHLQT010026447">
    <property type="protein sequence ID" value="KAG7163523.1"/>
    <property type="molecule type" value="Genomic_DNA"/>
</dbReference>
<evidence type="ECO:0000256" key="9">
    <source>
        <dbReference type="SAM" id="Phobius"/>
    </source>
</evidence>
<evidence type="ECO:0000313" key="13">
    <source>
        <dbReference type="Proteomes" id="UP000747542"/>
    </source>
</evidence>
<keyword evidence="3" id="KW-1003">Cell membrane</keyword>
<feature type="transmembrane region" description="Helical" evidence="9">
    <location>
        <begin position="356"/>
        <end position="374"/>
    </location>
</feature>
<comment type="caution">
    <text evidence="12">The sequence shown here is derived from an EMBL/GenBank/DDBJ whole genome shotgun (WGS) entry which is preliminary data.</text>
</comment>
<evidence type="ECO:0000256" key="5">
    <source>
        <dbReference type="ARBA" id="ARBA00022989"/>
    </source>
</evidence>
<evidence type="ECO:0000259" key="11">
    <source>
        <dbReference type="Pfam" id="PF00060"/>
    </source>
</evidence>
<dbReference type="PANTHER" id="PTHR42643">
    <property type="entry name" value="IONOTROPIC RECEPTOR 20A-RELATED"/>
    <property type="match status" value="1"/>
</dbReference>
<keyword evidence="7 12" id="KW-0675">Receptor</keyword>
<organism evidence="12 13">
    <name type="scientific">Homarus americanus</name>
    <name type="common">American lobster</name>
    <dbReference type="NCBI Taxonomy" id="6706"/>
    <lineage>
        <taxon>Eukaryota</taxon>
        <taxon>Metazoa</taxon>
        <taxon>Ecdysozoa</taxon>
        <taxon>Arthropoda</taxon>
        <taxon>Crustacea</taxon>
        <taxon>Multicrustacea</taxon>
        <taxon>Malacostraca</taxon>
        <taxon>Eumalacostraca</taxon>
        <taxon>Eucarida</taxon>
        <taxon>Decapoda</taxon>
        <taxon>Pleocyemata</taxon>
        <taxon>Astacidea</taxon>
        <taxon>Nephropoidea</taxon>
        <taxon>Nephropidae</taxon>
        <taxon>Homarus</taxon>
    </lineage>
</organism>
<protein>
    <submittedName>
        <fullName evidence="12">Ionotropic receptor 21a-like 3</fullName>
    </submittedName>
</protein>
<gene>
    <name evidence="12" type="primary">Ir21a-L3</name>
    <name evidence="12" type="ORF">Hamer_G002717</name>
</gene>
<feature type="signal peptide" evidence="10">
    <location>
        <begin position="1"/>
        <end position="23"/>
    </location>
</feature>
<keyword evidence="8" id="KW-0325">Glycoprotein</keyword>
<proteinExistence type="inferred from homology"/>
<keyword evidence="4 9" id="KW-0812">Transmembrane</keyword>
<dbReference type="SUPFAM" id="SSF53850">
    <property type="entry name" value="Periplasmic binding protein-like II"/>
    <property type="match status" value="1"/>
</dbReference>
<dbReference type="AlphaFoldDB" id="A0A8J5MTL7"/>
<name>A0A8J5MTL7_HOMAM</name>
<keyword evidence="13" id="KW-1185">Reference proteome</keyword>
<feature type="domain" description="Ionotropic glutamate receptor C-terminal" evidence="11">
    <location>
        <begin position="325"/>
        <end position="549"/>
    </location>
</feature>
<keyword evidence="5 9" id="KW-1133">Transmembrane helix</keyword>
<comment type="similarity">
    <text evidence="2">Belongs to the glutamate-gated ion channel (TC 1.A.10.1) family.</text>
</comment>
<dbReference type="GO" id="GO:0005886">
    <property type="term" value="C:plasma membrane"/>
    <property type="evidence" value="ECO:0007669"/>
    <property type="project" value="UniProtKB-SubCell"/>
</dbReference>
<evidence type="ECO:0000313" key="12">
    <source>
        <dbReference type="EMBL" id="KAG7163523.1"/>
    </source>
</evidence>
<feature type="chain" id="PRO_5035200571" evidence="10">
    <location>
        <begin position="24"/>
        <end position="574"/>
    </location>
</feature>
<accession>A0A8J5MTL7</accession>
<dbReference type="GO" id="GO:0015276">
    <property type="term" value="F:ligand-gated monoatomic ion channel activity"/>
    <property type="evidence" value="ECO:0007669"/>
    <property type="project" value="InterPro"/>
</dbReference>
<evidence type="ECO:0000256" key="2">
    <source>
        <dbReference type="ARBA" id="ARBA00008685"/>
    </source>
</evidence>
<comment type="subcellular location">
    <subcellularLocation>
        <location evidence="1">Cell membrane</location>
        <topology evidence="1">Multi-pass membrane protein</topology>
    </subcellularLocation>
</comment>
<evidence type="ECO:0000256" key="8">
    <source>
        <dbReference type="ARBA" id="ARBA00023180"/>
    </source>
</evidence>
<dbReference type="Proteomes" id="UP000747542">
    <property type="component" value="Unassembled WGS sequence"/>
</dbReference>
<feature type="transmembrane region" description="Helical" evidence="9">
    <location>
        <begin position="386"/>
        <end position="402"/>
    </location>
</feature>
<evidence type="ECO:0000256" key="3">
    <source>
        <dbReference type="ARBA" id="ARBA00022475"/>
    </source>
</evidence>
<evidence type="ECO:0000256" key="7">
    <source>
        <dbReference type="ARBA" id="ARBA00023170"/>
    </source>
</evidence>
<dbReference type="GO" id="GO:0050906">
    <property type="term" value="P:detection of stimulus involved in sensory perception"/>
    <property type="evidence" value="ECO:0007669"/>
    <property type="project" value="UniProtKB-ARBA"/>
</dbReference>
<keyword evidence="10" id="KW-0732">Signal</keyword>
<feature type="transmembrane region" description="Helical" evidence="9">
    <location>
        <begin position="317"/>
        <end position="344"/>
    </location>
</feature>
<dbReference type="Pfam" id="PF00060">
    <property type="entry name" value="Lig_chan"/>
    <property type="match status" value="1"/>
</dbReference>
<evidence type="ECO:0000256" key="4">
    <source>
        <dbReference type="ARBA" id="ARBA00022692"/>
    </source>
</evidence>
<dbReference type="PANTHER" id="PTHR42643:SF24">
    <property type="entry name" value="IONOTROPIC RECEPTOR 60A"/>
    <property type="match status" value="1"/>
</dbReference>
<dbReference type="Gene3D" id="1.10.287.70">
    <property type="match status" value="1"/>
</dbReference>
<dbReference type="InterPro" id="IPR001320">
    <property type="entry name" value="Iontro_rcpt_C"/>
</dbReference>
<evidence type="ECO:0000256" key="10">
    <source>
        <dbReference type="SAM" id="SignalP"/>
    </source>
</evidence>
<reference evidence="12" key="1">
    <citation type="journal article" date="2021" name="Sci. Adv.">
        <title>The American lobster genome reveals insights on longevity, neural, and immune adaptations.</title>
        <authorList>
            <person name="Polinski J.M."/>
            <person name="Zimin A.V."/>
            <person name="Clark K.F."/>
            <person name="Kohn A.B."/>
            <person name="Sadowski N."/>
            <person name="Timp W."/>
            <person name="Ptitsyn A."/>
            <person name="Khanna P."/>
            <person name="Romanova D.Y."/>
            <person name="Williams P."/>
            <person name="Greenwood S.J."/>
            <person name="Moroz L.L."/>
            <person name="Walt D.R."/>
            <person name="Bodnar A.G."/>
        </authorList>
    </citation>
    <scope>NUCLEOTIDE SEQUENCE</scope>
    <source>
        <strain evidence="12">GMGI-L3</strain>
    </source>
</reference>
<sequence>MKWWRLTMVRVIVIMAMVNLLVANDKDNHLLHYNGTTSTSTILKEESVVRGTPLGVAVFEVAVDDQDSNVTLTLLPYLLHQARQMRMRSWCKQVVVVSHDPVFLANFAEWSLKGRLLVWATKLLVVTSLPLPQLHALLSSHWTFSMMNTILLNLEDTPPNLRASVYTYLPYSPEGNQAVKVAAWKPGSGLVLLKGRSLYSPKYSNFYGAKVNVTGLPFPPYWDAVKGPDNTTQYSGTDYMTLVTVADALNFTVYIMPTTSWAEVTGLVEQRLSFMAAVHHTVLLARMERFDYAWVHLQGRADFSMADPGLKPQWQSLYYPLLAVVWAAIVLTMLLAPLALLLIIRVSESRMGGEEISALVVALDLGGILLGQSLPQRLCKTNPSRVMVAAWLVFAFIIGTAYRGNLTAFLMLPELAPRPETIEELVAAVDRQAHVDNRRYQQLLIAKYFIRADGTHKLYIGRDGLFPTQSAFPIPHDAPYKPAIDRCLMAVKEAGLYEKWAEDLLFQTQMKAQKKQKQEAEKETESDNNNRSLTFTHLQGAFLLLLLGLSLAGLTFVVEPLTVWHQQHHGGKSE</sequence>
<evidence type="ECO:0000256" key="6">
    <source>
        <dbReference type="ARBA" id="ARBA00023136"/>
    </source>
</evidence>
<evidence type="ECO:0000256" key="1">
    <source>
        <dbReference type="ARBA" id="ARBA00004651"/>
    </source>
</evidence>
<dbReference type="InterPro" id="IPR052192">
    <property type="entry name" value="Insect_Ionotropic_Sensory_Rcpt"/>
</dbReference>
<keyword evidence="6 9" id="KW-0472">Membrane</keyword>
<feature type="transmembrane region" description="Helical" evidence="9">
    <location>
        <begin position="540"/>
        <end position="558"/>
    </location>
</feature>